<dbReference type="OrthoDB" id="9797528at2"/>
<accession>A0A3L7IYR5</accession>
<dbReference type="InterPro" id="IPR042183">
    <property type="entry name" value="MmgE/PrpD_sf_1"/>
</dbReference>
<dbReference type="Pfam" id="PF19305">
    <property type="entry name" value="MmgE_PrpD_C"/>
    <property type="match status" value="1"/>
</dbReference>
<evidence type="ECO:0000313" key="4">
    <source>
        <dbReference type="EMBL" id="RLQ82591.1"/>
    </source>
</evidence>
<proteinExistence type="inferred from homology"/>
<dbReference type="AlphaFoldDB" id="A0A3L7IYR5"/>
<dbReference type="RefSeq" id="WP_121659894.1">
    <property type="nucleotide sequence ID" value="NZ_BMEK01000003.1"/>
</dbReference>
<dbReference type="EMBL" id="RCWJ01000003">
    <property type="protein sequence ID" value="RLQ82591.1"/>
    <property type="molecule type" value="Genomic_DNA"/>
</dbReference>
<evidence type="ECO:0000256" key="1">
    <source>
        <dbReference type="ARBA" id="ARBA00006174"/>
    </source>
</evidence>
<protein>
    <submittedName>
        <fullName evidence="4">MmgE/PrpD family protein</fullName>
    </submittedName>
</protein>
<feature type="domain" description="MmgE/PrpD C-terminal" evidence="3">
    <location>
        <begin position="274"/>
        <end position="435"/>
    </location>
</feature>
<dbReference type="Gene3D" id="1.10.4100.10">
    <property type="entry name" value="2-methylcitrate dehydratase PrpD"/>
    <property type="match status" value="1"/>
</dbReference>
<evidence type="ECO:0000259" key="2">
    <source>
        <dbReference type="Pfam" id="PF03972"/>
    </source>
</evidence>
<dbReference type="Gene3D" id="3.30.1330.120">
    <property type="entry name" value="2-methylcitrate dehydratase PrpD"/>
    <property type="match status" value="1"/>
</dbReference>
<dbReference type="InterPro" id="IPR045337">
    <property type="entry name" value="MmgE_PrpD_C"/>
</dbReference>
<feature type="domain" description="MmgE/PrpD N-terminal" evidence="2">
    <location>
        <begin position="9"/>
        <end position="249"/>
    </location>
</feature>
<evidence type="ECO:0000313" key="5">
    <source>
        <dbReference type="Proteomes" id="UP000282460"/>
    </source>
</evidence>
<comment type="caution">
    <text evidence="4">The sequence shown here is derived from an EMBL/GenBank/DDBJ whole genome shotgun (WGS) entry which is preliminary data.</text>
</comment>
<dbReference type="PANTHER" id="PTHR16943:SF8">
    <property type="entry name" value="2-METHYLCITRATE DEHYDRATASE"/>
    <property type="match status" value="1"/>
</dbReference>
<dbReference type="GO" id="GO:0016829">
    <property type="term" value="F:lyase activity"/>
    <property type="evidence" value="ECO:0007669"/>
    <property type="project" value="InterPro"/>
</dbReference>
<keyword evidence="5" id="KW-1185">Reference proteome</keyword>
<dbReference type="SUPFAM" id="SSF103378">
    <property type="entry name" value="2-methylcitrate dehydratase PrpD"/>
    <property type="match status" value="1"/>
</dbReference>
<dbReference type="InterPro" id="IPR036148">
    <property type="entry name" value="MmgE/PrpD_sf"/>
</dbReference>
<gene>
    <name evidence="4" type="ORF">D9V28_11515</name>
</gene>
<reference evidence="4 5" key="1">
    <citation type="submission" date="2018-10" db="EMBL/GenBank/DDBJ databases">
        <authorList>
            <person name="Li J."/>
        </authorList>
    </citation>
    <scope>NUCLEOTIDE SEQUENCE [LARGE SCALE GENOMIC DNA]</scope>
    <source>
        <strain evidence="4 5">ZD1-4</strain>
    </source>
</reference>
<comment type="similarity">
    <text evidence="1">Belongs to the PrpD family.</text>
</comment>
<dbReference type="Proteomes" id="UP000282460">
    <property type="component" value="Unassembled WGS sequence"/>
</dbReference>
<dbReference type="InterPro" id="IPR045336">
    <property type="entry name" value="MmgE_PrpD_N"/>
</dbReference>
<evidence type="ECO:0000259" key="3">
    <source>
        <dbReference type="Pfam" id="PF19305"/>
    </source>
</evidence>
<dbReference type="InterPro" id="IPR005656">
    <property type="entry name" value="MmgE_PrpD"/>
</dbReference>
<sequence>MSNNLSGVIADHLAAATFESLPPAAVSRAKTRLLDAVGLIAAGVRAQGSQEILSLVAGWGGRPDATVLTTNQRVPAMNAAFANAVLMRSYDFEPVGADRADGAQIPSHITGTTASVALAVGEAVGASGRELLTAMVYGDDLAARLGHATGFDVYGGGDNTGTINVLGGTATAGILMGLDGEGLRRALGIAINQLGGTIDNINDKTLAFKLPIALSSRNAVFSSELAATGFGGPDDPIGGRFGFLAQWGSDRSDRSAITDGLGSDFFADAVIKPWPTCRASHASLDAAVQLVEQYGIRPDDVERCVVHVTPKTKAGFVGQPFAVGSSPEVSGAFSIVFAVATALLHGTVQLQHMGEPHMNDPRLASMLERVELEASLPADEVRTAEVEVWLRSGARHRVRVEQVLGDIHFAPLTEERIRAKFLSNIAWNGTITEAQAAGLRELVLGIDSVDDLGALPAVLAGRAA</sequence>
<dbReference type="PANTHER" id="PTHR16943">
    <property type="entry name" value="2-METHYLCITRATE DEHYDRATASE-RELATED"/>
    <property type="match status" value="1"/>
</dbReference>
<name>A0A3L7IYR5_9MICO</name>
<dbReference type="Pfam" id="PF03972">
    <property type="entry name" value="MmgE_PrpD_N"/>
    <property type="match status" value="1"/>
</dbReference>
<dbReference type="InterPro" id="IPR042188">
    <property type="entry name" value="MmgE/PrpD_sf_2"/>
</dbReference>
<organism evidence="4 5">
    <name type="scientific">Mycetocola zhadangensis</name>
    <dbReference type="NCBI Taxonomy" id="1164595"/>
    <lineage>
        <taxon>Bacteria</taxon>
        <taxon>Bacillati</taxon>
        <taxon>Actinomycetota</taxon>
        <taxon>Actinomycetes</taxon>
        <taxon>Micrococcales</taxon>
        <taxon>Microbacteriaceae</taxon>
        <taxon>Mycetocola</taxon>
    </lineage>
</organism>